<accession>A0A172TPF1</accession>
<evidence type="ECO:0000256" key="2">
    <source>
        <dbReference type="SAM" id="Phobius"/>
    </source>
</evidence>
<keyword evidence="5" id="KW-1185">Reference proteome</keyword>
<dbReference type="InterPro" id="IPR038765">
    <property type="entry name" value="Papain-like_cys_pep_sf"/>
</dbReference>
<evidence type="ECO:0000313" key="5">
    <source>
        <dbReference type="Proteomes" id="UP000076927"/>
    </source>
</evidence>
<dbReference type="SUPFAM" id="SSF54001">
    <property type="entry name" value="Cysteine proteinases"/>
    <property type="match status" value="1"/>
</dbReference>
<dbReference type="AlphaFoldDB" id="A0A172TPF1"/>
<sequence>MSTSVTGIASVKEEKRSWPHQLNALFIGLILVQFIIWFDEYWLKDTVYLSFFAIGLTLVLELLTLVPAPVRVLLQLVGIIAAHFIWLEGFLPWSYVADGMAGRMELLQYNLGIMDPFIWYVLAVWAIYGSLLRGLTTQYRLFCFILFSLFAFAIMDSFSPLQLWDQIAIVLGSGLCMLIVRHYADLQKKHPVSWQAMLRKPMRILLPIVLTGVIVLSAGFAAPTLSPVLTDPYTAWQHAKGEPVGGSGKTEGSNPDSKVSETTKKSNTKSGYSRNDEKLGGGFDYSFEPVMTVTSSAKSYWRGETKSNYTGKGWKKGSDEGDRDLTGFNTELPKYSGFNASKLETEEVVQRFAMLKPHKPILFGAKGLERMVDEDTSVTSKENLRITWIPREEELRWYAPGYPASYEVVSQVPIIDEAALRKVPFLTNPGEELQPYLELPRILPDRVDKLAKEIVKDAKNPYDQAKAIETYLSITYAYNPKPDVAKAKSYDFVDGFLFEMKEGYCDYFSTAMAVLSRSVGLPARWVKGYASGTTPIESYDIRGTVPPEALADVDGEREYTVRNSDAHSWVEIYLEGYGWIPFEPTAGFSMPLPMPEETAVTPEVEETPEAVTPVVEETSAWPKAAWISVAALLLLLALAGAAAYFYRDAIAEKLGAKRGPAQDRANQRVVAEFERYLRFARRKGYPRGEHETARETVARWSREYSWLEKDLLALLPLFEKAKYSPAVLSDEELHAALGSIQSLRTAMK</sequence>
<dbReference type="InterPro" id="IPR052901">
    <property type="entry name" value="Bact_TGase-like"/>
</dbReference>
<feature type="transmembrane region" description="Helical" evidence="2">
    <location>
        <begin position="117"/>
        <end position="135"/>
    </location>
</feature>
<organism evidence="4 5">
    <name type="scientific">Paenibacillus swuensis</name>
    <dbReference type="NCBI Taxonomy" id="1178515"/>
    <lineage>
        <taxon>Bacteria</taxon>
        <taxon>Bacillati</taxon>
        <taxon>Bacillota</taxon>
        <taxon>Bacilli</taxon>
        <taxon>Bacillales</taxon>
        <taxon>Paenibacillaceae</taxon>
        <taxon>Paenibacillus</taxon>
    </lineage>
</organism>
<dbReference type="STRING" id="1178515.SY83_14400"/>
<keyword evidence="2" id="KW-0472">Membrane</keyword>
<feature type="transmembrane region" description="Helical" evidence="2">
    <location>
        <begin position="204"/>
        <end position="222"/>
    </location>
</feature>
<gene>
    <name evidence="4" type="ORF">SY83_14400</name>
</gene>
<dbReference type="InterPro" id="IPR025403">
    <property type="entry name" value="TgpA-like_C"/>
</dbReference>
<dbReference type="Proteomes" id="UP000076927">
    <property type="component" value="Chromosome"/>
</dbReference>
<feature type="transmembrane region" description="Helical" evidence="2">
    <location>
        <begin position="167"/>
        <end position="184"/>
    </location>
</feature>
<protein>
    <recommendedName>
        <fullName evidence="3">Transglutaminase-like domain-containing protein</fullName>
    </recommendedName>
</protein>
<dbReference type="PANTHER" id="PTHR42736:SF1">
    <property type="entry name" value="PROTEIN-GLUTAMINE GAMMA-GLUTAMYLTRANSFERASE"/>
    <property type="match status" value="1"/>
</dbReference>
<keyword evidence="2" id="KW-0812">Transmembrane</keyword>
<evidence type="ECO:0000313" key="4">
    <source>
        <dbReference type="EMBL" id="ANE48931.1"/>
    </source>
</evidence>
<dbReference type="Pfam" id="PF13559">
    <property type="entry name" value="DUF4129"/>
    <property type="match status" value="1"/>
</dbReference>
<dbReference type="InterPro" id="IPR002931">
    <property type="entry name" value="Transglutaminase-like"/>
</dbReference>
<feature type="transmembrane region" description="Helical" evidence="2">
    <location>
        <begin position="624"/>
        <end position="646"/>
    </location>
</feature>
<dbReference type="Pfam" id="PF01841">
    <property type="entry name" value="Transglut_core"/>
    <property type="match status" value="1"/>
</dbReference>
<feature type="transmembrane region" description="Helical" evidence="2">
    <location>
        <begin position="22"/>
        <end position="42"/>
    </location>
</feature>
<evidence type="ECO:0000259" key="3">
    <source>
        <dbReference type="SMART" id="SM00460"/>
    </source>
</evidence>
<dbReference type="PANTHER" id="PTHR42736">
    <property type="entry name" value="PROTEIN-GLUTAMINE GAMMA-GLUTAMYLTRANSFERASE"/>
    <property type="match status" value="1"/>
</dbReference>
<feature type="transmembrane region" description="Helical" evidence="2">
    <location>
        <begin position="73"/>
        <end position="97"/>
    </location>
</feature>
<dbReference type="PATRIC" id="fig|1178515.4.peg.2891"/>
<evidence type="ECO:0000256" key="1">
    <source>
        <dbReference type="SAM" id="MobiDB-lite"/>
    </source>
</evidence>
<reference evidence="4 5" key="1">
    <citation type="submission" date="2015-01" db="EMBL/GenBank/DDBJ databases">
        <title>Paenibacillus swuensis/DY6/whole genome sequencing.</title>
        <authorList>
            <person name="Kim M.K."/>
            <person name="Srinivasan S."/>
            <person name="Lee J.-J."/>
        </authorList>
    </citation>
    <scope>NUCLEOTIDE SEQUENCE [LARGE SCALE GENOMIC DNA]</scope>
    <source>
        <strain evidence="4 5">DY6</strain>
    </source>
</reference>
<dbReference type="KEGG" id="pswu:SY83_14400"/>
<dbReference type="Gene3D" id="3.10.620.30">
    <property type="match status" value="1"/>
</dbReference>
<name>A0A172TPF1_9BACL</name>
<proteinExistence type="predicted"/>
<dbReference type="EMBL" id="CP011388">
    <property type="protein sequence ID" value="ANE48931.1"/>
    <property type="molecule type" value="Genomic_DNA"/>
</dbReference>
<dbReference type="Pfam" id="PF11992">
    <property type="entry name" value="TgpA_N"/>
    <property type="match status" value="1"/>
</dbReference>
<dbReference type="InterPro" id="IPR021878">
    <property type="entry name" value="TgpA_N"/>
</dbReference>
<feature type="transmembrane region" description="Helical" evidence="2">
    <location>
        <begin position="48"/>
        <end position="66"/>
    </location>
</feature>
<keyword evidence="2" id="KW-1133">Transmembrane helix</keyword>
<dbReference type="SMART" id="SM00460">
    <property type="entry name" value="TGc"/>
    <property type="match status" value="1"/>
</dbReference>
<feature type="domain" description="Transglutaminase-like" evidence="3">
    <location>
        <begin position="497"/>
        <end position="586"/>
    </location>
</feature>
<feature type="transmembrane region" description="Helical" evidence="2">
    <location>
        <begin position="142"/>
        <end position="161"/>
    </location>
</feature>
<feature type="region of interest" description="Disordered" evidence="1">
    <location>
        <begin position="240"/>
        <end position="275"/>
    </location>
</feature>